<dbReference type="InterPro" id="IPR014014">
    <property type="entry name" value="RNA_helicase_DEAD_Q_motif"/>
</dbReference>
<keyword evidence="4 9" id="KW-0378">Hydrolase</keyword>
<reference evidence="13 14" key="1">
    <citation type="submission" date="2020-01" db="EMBL/GenBank/DDBJ databases">
        <authorList>
            <person name="Gupta K D."/>
        </authorList>
    </citation>
    <scope>NUCLEOTIDE SEQUENCE [LARGE SCALE GENOMIC DNA]</scope>
</reference>
<dbReference type="GO" id="GO:0005730">
    <property type="term" value="C:nucleolus"/>
    <property type="evidence" value="ECO:0007669"/>
    <property type="project" value="UniProtKB-SubCell"/>
</dbReference>
<dbReference type="SMART" id="SM00490">
    <property type="entry name" value="HELICc"/>
    <property type="match status" value="1"/>
</dbReference>
<evidence type="ECO:0000256" key="4">
    <source>
        <dbReference type="ARBA" id="ARBA00022801"/>
    </source>
</evidence>
<keyword evidence="2" id="KW-0698">rRNA processing</keyword>
<evidence type="ECO:0000313" key="14">
    <source>
        <dbReference type="Proteomes" id="UP000467700"/>
    </source>
</evidence>
<dbReference type="OrthoDB" id="10256233at2759"/>
<dbReference type="SMART" id="SM00487">
    <property type="entry name" value="DEXDc"/>
    <property type="match status" value="1"/>
</dbReference>
<comment type="function">
    <text evidence="9">RNA helicase.</text>
</comment>
<evidence type="ECO:0000313" key="13">
    <source>
        <dbReference type="EMBL" id="CAA7259950.1"/>
    </source>
</evidence>
<evidence type="ECO:0000256" key="2">
    <source>
        <dbReference type="ARBA" id="ARBA00022552"/>
    </source>
</evidence>
<dbReference type="InterPro" id="IPR011545">
    <property type="entry name" value="DEAD/DEAH_box_helicase_dom"/>
</dbReference>
<dbReference type="PROSITE" id="PS51192">
    <property type="entry name" value="HELICASE_ATP_BIND_1"/>
    <property type="match status" value="1"/>
</dbReference>
<keyword evidence="3 9" id="KW-0547">Nucleotide-binding</keyword>
<dbReference type="Pfam" id="PF00270">
    <property type="entry name" value="DEAD"/>
    <property type="match status" value="1"/>
</dbReference>
<comment type="subcellular location">
    <subcellularLocation>
        <location evidence="1">Nucleus</location>
        <location evidence="1">Nucleolus</location>
    </subcellularLocation>
</comment>
<gene>
    <name evidence="13" type="ORF">AAE3_LOCUS1893</name>
</gene>
<evidence type="ECO:0000256" key="5">
    <source>
        <dbReference type="ARBA" id="ARBA00022806"/>
    </source>
</evidence>
<proteinExistence type="inferred from homology"/>
<organism evidence="13 14">
    <name type="scientific">Cyclocybe aegerita</name>
    <name type="common">Black poplar mushroom</name>
    <name type="synonym">Agrocybe aegerita</name>
    <dbReference type="NCBI Taxonomy" id="1973307"/>
    <lineage>
        <taxon>Eukaryota</taxon>
        <taxon>Fungi</taxon>
        <taxon>Dikarya</taxon>
        <taxon>Basidiomycota</taxon>
        <taxon>Agaricomycotina</taxon>
        <taxon>Agaricomycetes</taxon>
        <taxon>Agaricomycetidae</taxon>
        <taxon>Agaricales</taxon>
        <taxon>Agaricineae</taxon>
        <taxon>Bolbitiaceae</taxon>
        <taxon>Cyclocybe</taxon>
    </lineage>
</organism>
<dbReference type="GO" id="GO:0005524">
    <property type="term" value="F:ATP binding"/>
    <property type="evidence" value="ECO:0007669"/>
    <property type="project" value="UniProtKB-UniRule"/>
</dbReference>
<evidence type="ECO:0000256" key="3">
    <source>
        <dbReference type="ARBA" id="ARBA00022741"/>
    </source>
</evidence>
<dbReference type="GO" id="GO:0016787">
    <property type="term" value="F:hydrolase activity"/>
    <property type="evidence" value="ECO:0007669"/>
    <property type="project" value="UniProtKB-KW"/>
</dbReference>
<dbReference type="EC" id="3.6.4.13" evidence="9"/>
<dbReference type="SUPFAM" id="SSF52540">
    <property type="entry name" value="P-loop containing nucleoside triphosphate hydrolases"/>
    <property type="match status" value="2"/>
</dbReference>
<feature type="short sequence motif" description="Q motif" evidence="8">
    <location>
        <begin position="32"/>
        <end position="62"/>
    </location>
</feature>
<evidence type="ECO:0000259" key="11">
    <source>
        <dbReference type="PROSITE" id="PS51194"/>
    </source>
</evidence>
<evidence type="ECO:0000256" key="6">
    <source>
        <dbReference type="ARBA" id="ARBA00022840"/>
    </source>
</evidence>
<accession>A0A8S0VTC7</accession>
<feature type="domain" description="Helicase C-terminal" evidence="11">
    <location>
        <begin position="371"/>
        <end position="568"/>
    </location>
</feature>
<evidence type="ECO:0000259" key="12">
    <source>
        <dbReference type="PROSITE" id="PS51195"/>
    </source>
</evidence>
<dbReference type="InterPro" id="IPR014001">
    <property type="entry name" value="Helicase_ATP-bd"/>
</dbReference>
<feature type="domain" description="DEAD-box RNA helicase Q" evidence="12">
    <location>
        <begin position="32"/>
        <end position="62"/>
    </location>
</feature>
<dbReference type="GO" id="GO:0006364">
    <property type="term" value="P:rRNA processing"/>
    <property type="evidence" value="ECO:0007669"/>
    <property type="project" value="UniProtKB-KW"/>
</dbReference>
<dbReference type="Pfam" id="PF00271">
    <property type="entry name" value="Helicase_C"/>
    <property type="match status" value="1"/>
</dbReference>
<keyword evidence="6 9" id="KW-0067">ATP-binding</keyword>
<comment type="similarity">
    <text evidence="9">Belongs to the DEAD box helicase family.</text>
</comment>
<keyword evidence="5 9" id="KW-0347">Helicase</keyword>
<keyword evidence="7 9" id="KW-0694">RNA-binding</keyword>
<dbReference type="Proteomes" id="UP000467700">
    <property type="component" value="Unassembled WGS sequence"/>
</dbReference>
<dbReference type="GO" id="GO:0003723">
    <property type="term" value="F:RNA binding"/>
    <property type="evidence" value="ECO:0007669"/>
    <property type="project" value="UniProtKB-UniRule"/>
</dbReference>
<comment type="domain">
    <text evidence="9">The Q motif is unique to and characteristic of the DEAD box family of RNA helicases and controls ATP binding and hydrolysis.</text>
</comment>
<dbReference type="AlphaFoldDB" id="A0A8S0VTC7"/>
<keyword evidence="14" id="KW-1185">Reference proteome</keyword>
<feature type="domain" description="Helicase ATP-binding" evidence="10">
    <location>
        <begin position="65"/>
        <end position="316"/>
    </location>
</feature>
<sequence length="627" mass="69558">MSNSYEAQSEALRVMKHTRPAEHRRPTRQPNASFRTLGFDPQFMKALQTAFPNVKRPTAVQEKLILEILGGRDILLKDDTGSGKTFGLVLGLLNKPRMVMHEYSDEGKAVGSKRVVTTLFIVPHRDLAFQLLHWIERLTSALAPRPPLASIAQVLVRGGSKSHELLVAEIRERAPHILICTPQALMEVYKTDAEVLQLSTLSAVVVDEVDYLVETVARKDPKKSYLKAFEKARRKVELHPGQTREILDIIYAQRKALSENPYIPEEDEENEHHSVGEWRNAAEEEARIPQLILSSATLRVGLKNYLFEESKWVNSHNLVKIFAEKGSGPREAGSTPVKGGRGNILHSILVVSADGVRNVEGAVASAPFPQEERQVFEEVEEEAVSAEEYYNEKYDRTESPFDPVALEAVAAGFALDVPSAALLVVPSSAPVQRAVYELRRLGVNAHGLDLLAEERGRAYLNHGGDGVVRANPVLLVATLATTRGLDLPELTHVFVLGLPCGPSVNGRAVDAYMHIAGRVGRFGRRGRVVSVVAEAERAKAVRIVESVEDSDESIGLTQGLIPMLTGGRIARNGQIQSLARSRPQRINTRRVEHREDPEHPGIRYLLYNRRSMTTMQLRVTRAAGRKR</sequence>
<dbReference type="PANTHER" id="PTHR24031">
    <property type="entry name" value="RNA HELICASE"/>
    <property type="match status" value="1"/>
</dbReference>
<evidence type="ECO:0000259" key="10">
    <source>
        <dbReference type="PROSITE" id="PS51192"/>
    </source>
</evidence>
<dbReference type="Gene3D" id="3.40.50.300">
    <property type="entry name" value="P-loop containing nucleotide triphosphate hydrolases"/>
    <property type="match status" value="2"/>
</dbReference>
<comment type="caution">
    <text evidence="13">The sequence shown here is derived from an EMBL/GenBank/DDBJ whole genome shotgun (WGS) entry which is preliminary data.</text>
</comment>
<dbReference type="GO" id="GO:0003724">
    <property type="term" value="F:RNA helicase activity"/>
    <property type="evidence" value="ECO:0007669"/>
    <property type="project" value="UniProtKB-EC"/>
</dbReference>
<evidence type="ECO:0000256" key="1">
    <source>
        <dbReference type="ARBA" id="ARBA00004604"/>
    </source>
</evidence>
<dbReference type="EMBL" id="CACVBS010000028">
    <property type="protein sequence ID" value="CAA7259950.1"/>
    <property type="molecule type" value="Genomic_DNA"/>
</dbReference>
<evidence type="ECO:0000256" key="7">
    <source>
        <dbReference type="ARBA" id="ARBA00022884"/>
    </source>
</evidence>
<name>A0A8S0VTC7_CYCAE</name>
<dbReference type="PROSITE" id="PS51195">
    <property type="entry name" value="Q_MOTIF"/>
    <property type="match status" value="1"/>
</dbReference>
<dbReference type="InterPro" id="IPR027417">
    <property type="entry name" value="P-loop_NTPase"/>
</dbReference>
<dbReference type="InterPro" id="IPR001650">
    <property type="entry name" value="Helicase_C-like"/>
</dbReference>
<comment type="catalytic activity">
    <reaction evidence="9">
        <text>ATP + H2O = ADP + phosphate + H(+)</text>
        <dbReference type="Rhea" id="RHEA:13065"/>
        <dbReference type="ChEBI" id="CHEBI:15377"/>
        <dbReference type="ChEBI" id="CHEBI:15378"/>
        <dbReference type="ChEBI" id="CHEBI:30616"/>
        <dbReference type="ChEBI" id="CHEBI:43474"/>
        <dbReference type="ChEBI" id="CHEBI:456216"/>
        <dbReference type="EC" id="3.6.4.13"/>
    </reaction>
</comment>
<evidence type="ECO:0000256" key="8">
    <source>
        <dbReference type="PROSITE-ProRule" id="PRU00552"/>
    </source>
</evidence>
<protein>
    <recommendedName>
        <fullName evidence="9">ATP-dependent RNA helicase</fullName>
        <ecNumber evidence="9">3.6.4.13</ecNumber>
    </recommendedName>
</protein>
<evidence type="ECO:0000256" key="9">
    <source>
        <dbReference type="RuleBase" id="RU365068"/>
    </source>
</evidence>
<dbReference type="PROSITE" id="PS51194">
    <property type="entry name" value="HELICASE_CTER"/>
    <property type="match status" value="1"/>
</dbReference>